<evidence type="ECO:0000256" key="1">
    <source>
        <dbReference type="SAM" id="MobiDB-lite"/>
    </source>
</evidence>
<dbReference type="Proteomes" id="UP000281474">
    <property type="component" value="Unassembled WGS sequence"/>
</dbReference>
<evidence type="ECO:0000313" key="3">
    <source>
        <dbReference type="Proteomes" id="UP000281474"/>
    </source>
</evidence>
<dbReference type="SUPFAM" id="SSF57850">
    <property type="entry name" value="RING/U-box"/>
    <property type="match status" value="1"/>
</dbReference>
<feature type="region of interest" description="Disordered" evidence="1">
    <location>
        <begin position="114"/>
        <end position="134"/>
    </location>
</feature>
<dbReference type="EMBL" id="QZEI01000032">
    <property type="protein sequence ID" value="RLV59508.1"/>
    <property type="molecule type" value="Genomic_DNA"/>
</dbReference>
<accession>A0A3L8PYH1</accession>
<comment type="caution">
    <text evidence="2">The sequence shown here is derived from an EMBL/GenBank/DDBJ whole genome shotgun (WGS) entry which is preliminary data.</text>
</comment>
<gene>
    <name evidence="2" type="ORF">D5018_11605</name>
</gene>
<dbReference type="Gene3D" id="3.30.40.10">
    <property type="entry name" value="Zinc/RING finger domain, C3HC4 (zinc finger)"/>
    <property type="match status" value="1"/>
</dbReference>
<dbReference type="InterPro" id="IPR013083">
    <property type="entry name" value="Znf_RING/FYVE/PHD"/>
</dbReference>
<keyword evidence="3" id="KW-1185">Reference proteome</keyword>
<feature type="compositionally biased region" description="Acidic residues" evidence="1">
    <location>
        <begin position="723"/>
        <end position="732"/>
    </location>
</feature>
<name>A0A3L8PYH1_9GAMM</name>
<evidence type="ECO:0000313" key="2">
    <source>
        <dbReference type="EMBL" id="RLV59508.1"/>
    </source>
</evidence>
<protein>
    <submittedName>
        <fullName evidence="2">Uncharacterized protein</fullName>
    </submittedName>
</protein>
<feature type="region of interest" description="Disordered" evidence="1">
    <location>
        <begin position="712"/>
        <end position="739"/>
    </location>
</feature>
<dbReference type="AlphaFoldDB" id="A0A3L8PYH1"/>
<dbReference type="RefSeq" id="WP_121839170.1">
    <property type="nucleotide sequence ID" value="NZ_ML014781.1"/>
</dbReference>
<reference evidence="2 3" key="1">
    <citation type="submission" date="2018-09" db="EMBL/GenBank/DDBJ databases">
        <title>Phylogeny of the Shewanellaceae, and recommendation for two new genera, Pseudoshewanella and Parashewanella.</title>
        <authorList>
            <person name="Wang G."/>
        </authorList>
    </citation>
    <scope>NUCLEOTIDE SEQUENCE [LARGE SCALE GENOMIC DNA]</scope>
    <source>
        <strain evidence="2 3">C51</strain>
    </source>
</reference>
<proteinExistence type="predicted"/>
<sequence>MVFSDKPVYYFGSSVGGESGKKESRVSIRLSGVPSYLISQTYTVAYDKKHKCWQLKGSGSLDPDIIKACGALCEFLNEAPPKGGYKFASPSTASVAWSTAPNPVTNLSVRMVTKSEPKQTQPVPPAKQAIEESPMRSHFTSSDAIVKHINTLLEQEYNEQAYLDCYTKVSETLLSEEWGGEKERGEDGSLVKISIDPAVHLAVKKLIVNIVEQKYRQYLGLPHYRTELKQWFADTFPENEDHYRNKERLPYFAQTACWSFIIRDTIFPFPASESPCPLRARIFNLFVDLVPRQNSGSKTSNTYHNATEYDRATISQASGKWTTEDPIYSSCRWQDGPSKLKQVHLEKTELYLLLIGKRRLKSAQNSIDQNEIPLVGCQLRLQHRPDKSAVKIDQPRTEAELMRFTADNKINPIWLESKRLVLPSRDDYQAVLTVLFPESGHLYVLPKLLTEDDTVFIKKMNTLLANEDSQKMNIVFIAIQQSSLSLLNVLNIQCSERTQFNIINPFRQLLNNQNLKPRGEKWAFQHYSMVAEDFTDVTGNFSFTFYEHGQQFHFALKPKGSSLVEKECSISPYTWSKQLMRTPNDSFMHSATIFTMNFLESMTCAISQESIMGVDTPCFDRHCHLFDKPLLLMWIRQHQTNPLTKETMTEADIWEPEILLEQIRQLRSLLLQQGIEEVPTTVPALAGVMNEKKRQLELGGDAVKQMVERNQASATKIIPEGSGSDEDFDEIDEIKKKRK</sequence>
<organism evidence="2 3">
    <name type="scientific">Parashewanella curva</name>
    <dbReference type="NCBI Taxonomy" id="2338552"/>
    <lineage>
        <taxon>Bacteria</taxon>
        <taxon>Pseudomonadati</taxon>
        <taxon>Pseudomonadota</taxon>
        <taxon>Gammaproteobacteria</taxon>
        <taxon>Alteromonadales</taxon>
        <taxon>Shewanellaceae</taxon>
        <taxon>Parashewanella</taxon>
    </lineage>
</organism>